<comment type="similarity">
    <text evidence="3">Belongs to the terpene cyclase/mutase family.</text>
</comment>
<organism evidence="6 7">
    <name type="scientific">Aspergillus pseudodeflectus</name>
    <dbReference type="NCBI Taxonomy" id="176178"/>
    <lineage>
        <taxon>Eukaryota</taxon>
        <taxon>Fungi</taxon>
        <taxon>Dikarya</taxon>
        <taxon>Ascomycota</taxon>
        <taxon>Pezizomycotina</taxon>
        <taxon>Eurotiomycetes</taxon>
        <taxon>Eurotiomycetidae</taxon>
        <taxon>Eurotiales</taxon>
        <taxon>Aspergillaceae</taxon>
        <taxon>Aspergillus</taxon>
        <taxon>Aspergillus subgen. Nidulantes</taxon>
    </lineage>
</organism>
<dbReference type="Proteomes" id="UP001610444">
    <property type="component" value="Unassembled WGS sequence"/>
</dbReference>
<name>A0ABR4JVH6_9EURO</name>
<evidence type="ECO:0000313" key="7">
    <source>
        <dbReference type="Proteomes" id="UP001610444"/>
    </source>
</evidence>
<dbReference type="InterPro" id="IPR032697">
    <property type="entry name" value="SQ_cyclase_N"/>
</dbReference>
<keyword evidence="7" id="KW-1185">Reference proteome</keyword>
<dbReference type="CDD" id="cd02892">
    <property type="entry name" value="SQCY_1"/>
    <property type="match status" value="1"/>
</dbReference>
<reference evidence="6 7" key="1">
    <citation type="submission" date="2024-07" db="EMBL/GenBank/DDBJ databases">
        <title>Section-level genome sequencing and comparative genomics of Aspergillus sections Usti and Cavernicolus.</title>
        <authorList>
            <consortium name="Lawrence Berkeley National Laboratory"/>
            <person name="Nybo J.L."/>
            <person name="Vesth T.C."/>
            <person name="Theobald S."/>
            <person name="Frisvad J.C."/>
            <person name="Larsen T.O."/>
            <person name="Kjaerboelling I."/>
            <person name="Rothschild-Mancinelli K."/>
            <person name="Lyhne E.K."/>
            <person name="Kogle M.E."/>
            <person name="Barry K."/>
            <person name="Clum A."/>
            <person name="Na H."/>
            <person name="Ledsgaard L."/>
            <person name="Lin J."/>
            <person name="Lipzen A."/>
            <person name="Kuo A."/>
            <person name="Riley R."/>
            <person name="Mondo S."/>
            <person name="LaButti K."/>
            <person name="Haridas S."/>
            <person name="Pangalinan J."/>
            <person name="Salamov A.A."/>
            <person name="Simmons B.A."/>
            <person name="Magnuson J.K."/>
            <person name="Chen J."/>
            <person name="Drula E."/>
            <person name="Henrissat B."/>
            <person name="Wiebenga A."/>
            <person name="Lubbers R.J."/>
            <person name="Gomes A.C."/>
            <person name="Macurrencykelacurrency M.R."/>
            <person name="Stajich J."/>
            <person name="Grigoriev I.V."/>
            <person name="Mortensen U.H."/>
            <person name="De vries R.P."/>
            <person name="Baker S.E."/>
            <person name="Andersen M.R."/>
        </authorList>
    </citation>
    <scope>NUCLEOTIDE SEQUENCE [LARGE SCALE GENOMIC DNA]</scope>
    <source>
        <strain evidence="6 7">CBS 756.74</strain>
    </source>
</reference>
<dbReference type="EC" id="5.4.99.-" evidence="3"/>
<proteinExistence type="inferred from homology"/>
<dbReference type="PANTHER" id="PTHR11764:SF82">
    <property type="entry name" value="TERPENE CYCLASE_MUTASE FAMILY MEMBER"/>
    <property type="match status" value="1"/>
</dbReference>
<feature type="domain" description="Squalene cyclase C-terminal" evidence="4">
    <location>
        <begin position="353"/>
        <end position="686"/>
    </location>
</feature>
<dbReference type="InterPro" id="IPR006400">
    <property type="entry name" value="Hopene-cyclase"/>
</dbReference>
<dbReference type="Pfam" id="PF13243">
    <property type="entry name" value="SQHop_cyclase_C"/>
    <property type="match status" value="1"/>
</dbReference>
<dbReference type="SUPFAM" id="SSF48239">
    <property type="entry name" value="Terpenoid cyclases/Protein prenyltransferases"/>
    <property type="match status" value="2"/>
</dbReference>
<dbReference type="InterPro" id="IPR008930">
    <property type="entry name" value="Terpenoid_cyclase/PrenylTrfase"/>
</dbReference>
<accession>A0ABR4JVH6</accession>
<evidence type="ECO:0000313" key="6">
    <source>
        <dbReference type="EMBL" id="KAL2844055.1"/>
    </source>
</evidence>
<evidence type="ECO:0000259" key="4">
    <source>
        <dbReference type="Pfam" id="PF13243"/>
    </source>
</evidence>
<dbReference type="Pfam" id="PF13249">
    <property type="entry name" value="SQHop_cyclase_N"/>
    <property type="match status" value="1"/>
</dbReference>
<evidence type="ECO:0000259" key="5">
    <source>
        <dbReference type="Pfam" id="PF13249"/>
    </source>
</evidence>
<dbReference type="NCBIfam" id="TIGR01787">
    <property type="entry name" value="squalene_cyclas"/>
    <property type="match status" value="1"/>
</dbReference>
<dbReference type="SFLD" id="SFLDG01016">
    <property type="entry name" value="Prenyltransferase_Like_2"/>
    <property type="match status" value="1"/>
</dbReference>
<dbReference type="PANTHER" id="PTHR11764">
    <property type="entry name" value="TERPENE CYCLASE/MUTASE FAMILY MEMBER"/>
    <property type="match status" value="1"/>
</dbReference>
<dbReference type="NCBIfam" id="TIGR01507">
    <property type="entry name" value="hopene_cyclase"/>
    <property type="match status" value="1"/>
</dbReference>
<sequence>MALIDEDETTTTHTPAQKTAYKITPLEYQISSQVNDLISKVEHTLKLSTEYALASVHSDGHWCGELRSNVTITAEYIFLRQALGLGLDADRDAYCQYILSEQNSDGSWGLAPEYPGDVSTTTEAYLALKILGTRTDLPAMQSAQTFVIDAGGVAAVRVFTRIFLATFGLFPWDAIPQLPVELILLPSTLPISIYRFASWARGTIAPLLIICHHQPVYALPNGRSAENTYLDELWRDATNKNVPYGPSIWKLLSETDITGLSFSLLDKLIYQLNGLRSIPLVRTYARRRCIQWILERQEKTGDWAGIFPPMHGSVYAFTLEGYQISDPPVQLGLQALENFAWKDSRGKRIQPCVSPVWDTALMSIGLCDAMSTDQQTISKSIHWIRDHQLLEPRGDWRVYRPQLSPGGFSFEYENTWYPDVDDTAAVILAQLKHDPQNITSDSVRKAATWILGMQNPDGGWAAFDVENDKLFLNKIPFSDMDSLCDTSCPDITGRVLEALGLMMNLAPAKGQSATPLYVDLREACNRGICYLVENQEPNGAWFGRWGCNYVYGTSHALCGLSYFIGGDAGAQNLVQPALRWLKSKQNPDGGWGESLLSYQHVVKQDQKSTFAQTAWALMGLLAHLPSTDNSIIRGIEYLVSSQKSEDRPGASWPEKLYTGTGFPNHFYLGYDYYRHYFPMMALGRFLRSSRGTAE</sequence>
<dbReference type="InterPro" id="IPR032696">
    <property type="entry name" value="SQ_cyclase_C"/>
</dbReference>
<dbReference type="RefSeq" id="XP_070895961.1">
    <property type="nucleotide sequence ID" value="XM_071046475.1"/>
</dbReference>
<keyword evidence="2 3" id="KW-0413">Isomerase</keyword>
<dbReference type="EMBL" id="JBFXLR010000043">
    <property type="protein sequence ID" value="KAL2844055.1"/>
    <property type="molecule type" value="Genomic_DNA"/>
</dbReference>
<dbReference type="GeneID" id="98161639"/>
<dbReference type="InterPro" id="IPR018333">
    <property type="entry name" value="Squalene_cyclase"/>
</dbReference>
<protein>
    <recommendedName>
        <fullName evidence="3">Terpene cyclase/mutase family member</fullName>
        <ecNumber evidence="3">5.4.99.-</ecNumber>
    </recommendedName>
</protein>
<evidence type="ECO:0000256" key="1">
    <source>
        <dbReference type="ARBA" id="ARBA00022737"/>
    </source>
</evidence>
<comment type="caution">
    <text evidence="6">The sequence shown here is derived from an EMBL/GenBank/DDBJ whole genome shotgun (WGS) entry which is preliminary data.</text>
</comment>
<gene>
    <name evidence="6" type="ORF">BJX68DRAFT_269919</name>
</gene>
<feature type="domain" description="Squalene cyclase N-terminal" evidence="5">
    <location>
        <begin position="46"/>
        <end position="343"/>
    </location>
</feature>
<evidence type="ECO:0000256" key="2">
    <source>
        <dbReference type="ARBA" id="ARBA00023235"/>
    </source>
</evidence>
<keyword evidence="1" id="KW-0677">Repeat</keyword>
<evidence type="ECO:0000256" key="3">
    <source>
        <dbReference type="RuleBase" id="RU362003"/>
    </source>
</evidence>
<dbReference type="Gene3D" id="1.50.10.20">
    <property type="match status" value="2"/>
</dbReference>